<dbReference type="AlphaFoldDB" id="A6BD27"/>
<evidence type="ECO:0000256" key="1">
    <source>
        <dbReference type="SAM" id="MobiDB-lite"/>
    </source>
</evidence>
<proteinExistence type="predicted"/>
<dbReference type="EMBL" id="AAXB02000001">
    <property type="protein sequence ID" value="EDM64343.1"/>
    <property type="molecule type" value="Genomic_DNA"/>
</dbReference>
<dbReference type="Proteomes" id="UP000004016">
    <property type="component" value="Unassembled WGS sequence"/>
</dbReference>
<accession>A6BD27</accession>
<comment type="caution">
    <text evidence="2">The sequence shown here is derived from an EMBL/GenBank/DDBJ whole genome shotgun (WGS) entry which is preliminary data.</text>
</comment>
<protein>
    <submittedName>
        <fullName evidence="2">Uncharacterized protein</fullName>
    </submittedName>
</protein>
<dbReference type="HOGENOM" id="CLU_1746740_0_0_9"/>
<gene>
    <name evidence="2" type="ORF">DORLON_00189</name>
</gene>
<organism evidence="2 3">
    <name type="scientific">Dorea longicatena DSM 13814</name>
    <dbReference type="NCBI Taxonomy" id="411462"/>
    <lineage>
        <taxon>Bacteria</taxon>
        <taxon>Bacillati</taxon>
        <taxon>Bacillota</taxon>
        <taxon>Clostridia</taxon>
        <taxon>Lachnospirales</taxon>
        <taxon>Lachnospiraceae</taxon>
        <taxon>Dorea</taxon>
    </lineage>
</organism>
<name>A6BD27_9FIRM</name>
<reference evidence="2 3" key="2">
    <citation type="submission" date="2007-04" db="EMBL/GenBank/DDBJ databases">
        <title>Draft genome sequence of Dorea longicatena (DSM 13814).</title>
        <authorList>
            <person name="Sudarsanam P."/>
            <person name="Ley R."/>
            <person name="Guruge J."/>
            <person name="Turnbaugh P.J."/>
            <person name="Mahowald M."/>
            <person name="Liep D."/>
            <person name="Gordon J."/>
        </authorList>
    </citation>
    <scope>NUCLEOTIDE SEQUENCE [LARGE SCALE GENOMIC DNA]</scope>
    <source>
        <strain evidence="2 3">DSM 13814</strain>
    </source>
</reference>
<feature type="compositionally biased region" description="Basic and acidic residues" evidence="1">
    <location>
        <begin position="129"/>
        <end position="140"/>
    </location>
</feature>
<evidence type="ECO:0000313" key="3">
    <source>
        <dbReference type="Proteomes" id="UP000004016"/>
    </source>
</evidence>
<evidence type="ECO:0000313" key="2">
    <source>
        <dbReference type="EMBL" id="EDM64343.1"/>
    </source>
</evidence>
<feature type="compositionally biased region" description="Basic and acidic residues" evidence="1">
    <location>
        <begin position="19"/>
        <end position="30"/>
    </location>
</feature>
<reference evidence="2 3" key="1">
    <citation type="submission" date="2007-03" db="EMBL/GenBank/DDBJ databases">
        <authorList>
            <person name="Fulton L."/>
            <person name="Clifton S."/>
            <person name="Fulton B."/>
            <person name="Xu J."/>
            <person name="Minx P."/>
            <person name="Pepin K.H."/>
            <person name="Johnson M."/>
            <person name="Thiruvilangam P."/>
            <person name="Bhonagiri V."/>
            <person name="Nash W.E."/>
            <person name="Mardis E.R."/>
            <person name="Wilson R.K."/>
        </authorList>
    </citation>
    <scope>NUCLEOTIDE SEQUENCE [LARGE SCALE GENOMIC DNA]</scope>
    <source>
        <strain evidence="2 3">DSM 13814</strain>
    </source>
</reference>
<feature type="region of interest" description="Disordered" evidence="1">
    <location>
        <begin position="19"/>
        <end position="149"/>
    </location>
</feature>
<feature type="compositionally biased region" description="Basic and acidic residues" evidence="1">
    <location>
        <begin position="87"/>
        <end position="107"/>
    </location>
</feature>
<sequence>MLWLRKRGKRRLAYDKNAICKDGPDHEPHADPCTPGSVPAGKRTGASGGYHTGSGSEAGRAGRGKALPDRSRTQQIRGSLKPAPGHIPEKRTLFRWDRQRPVKDHEIQIPPIPWKGKMKKGCGTNIQKYDTRKNRSHAEKISAGNRGHA</sequence>